<keyword evidence="3" id="KW-1185">Reference proteome</keyword>
<sequence length="239" mass="26157">MTQVRPARRDAWIAAAYRSRSWLWLVSGVPTAVLAGLILFVLPPQQTLGNLADWAFRLSPFVFGVVTVALLPLRRFGPPLLLAAVVFYMGFLDTGLVLRMLPYGAASGEEQDLLFQAIYQWILLTVTFVVLFGLLGYRMGGARTTSVLKVGIASILVVISGLNDLTFWFSYDWPDGPPSHLDYASHIIVFTGGPPSIATAVVFMVVHLILAVAVLALPLGRYVEQAVARHQKHVVPAQD</sequence>
<feature type="transmembrane region" description="Helical" evidence="1">
    <location>
        <begin position="21"/>
        <end position="42"/>
    </location>
</feature>
<dbReference type="Proteomes" id="UP000660745">
    <property type="component" value="Unassembled WGS sequence"/>
</dbReference>
<keyword evidence="1" id="KW-1133">Transmembrane helix</keyword>
<accession>A0A918AB48</accession>
<feature type="transmembrane region" description="Helical" evidence="1">
    <location>
        <begin position="80"/>
        <end position="101"/>
    </location>
</feature>
<evidence type="ECO:0000313" key="2">
    <source>
        <dbReference type="EMBL" id="GGP12972.1"/>
    </source>
</evidence>
<evidence type="ECO:0000313" key="3">
    <source>
        <dbReference type="Proteomes" id="UP000660745"/>
    </source>
</evidence>
<keyword evidence="1" id="KW-0812">Transmembrane</keyword>
<comment type="caution">
    <text evidence="2">The sequence shown here is derived from an EMBL/GenBank/DDBJ whole genome shotgun (WGS) entry which is preliminary data.</text>
</comment>
<protein>
    <submittedName>
        <fullName evidence="2">Uncharacterized protein</fullName>
    </submittedName>
</protein>
<dbReference type="AlphaFoldDB" id="A0A918AB48"/>
<feature type="transmembrane region" description="Helical" evidence="1">
    <location>
        <begin position="147"/>
        <end position="171"/>
    </location>
</feature>
<reference evidence="2" key="2">
    <citation type="submission" date="2020-09" db="EMBL/GenBank/DDBJ databases">
        <authorList>
            <person name="Sun Q."/>
            <person name="Zhou Y."/>
        </authorList>
    </citation>
    <scope>NUCLEOTIDE SEQUENCE</scope>
    <source>
        <strain evidence="2">CGMCC 4.7430</strain>
    </source>
</reference>
<dbReference type="EMBL" id="BMNK01000013">
    <property type="protein sequence ID" value="GGP12972.1"/>
    <property type="molecule type" value="Genomic_DNA"/>
</dbReference>
<keyword evidence="1" id="KW-0472">Membrane</keyword>
<proteinExistence type="predicted"/>
<dbReference type="RefSeq" id="WP_189142367.1">
    <property type="nucleotide sequence ID" value="NZ_BMNK01000013.1"/>
</dbReference>
<reference evidence="2" key="1">
    <citation type="journal article" date="2014" name="Int. J. Syst. Evol. Microbiol.">
        <title>Complete genome sequence of Corynebacterium casei LMG S-19264T (=DSM 44701T), isolated from a smear-ripened cheese.</title>
        <authorList>
            <consortium name="US DOE Joint Genome Institute (JGI-PGF)"/>
            <person name="Walter F."/>
            <person name="Albersmeier A."/>
            <person name="Kalinowski J."/>
            <person name="Ruckert C."/>
        </authorList>
    </citation>
    <scope>NUCLEOTIDE SEQUENCE</scope>
    <source>
        <strain evidence="2">CGMCC 4.7430</strain>
    </source>
</reference>
<gene>
    <name evidence="2" type="ORF">GCM10012278_62890</name>
</gene>
<evidence type="ECO:0000256" key="1">
    <source>
        <dbReference type="SAM" id="Phobius"/>
    </source>
</evidence>
<feature type="transmembrane region" description="Helical" evidence="1">
    <location>
        <begin position="197"/>
        <end position="219"/>
    </location>
</feature>
<feature type="transmembrane region" description="Helical" evidence="1">
    <location>
        <begin position="54"/>
        <end position="73"/>
    </location>
</feature>
<name>A0A918AB48_9ACTN</name>
<feature type="transmembrane region" description="Helical" evidence="1">
    <location>
        <begin position="113"/>
        <end position="135"/>
    </location>
</feature>
<organism evidence="2 3">
    <name type="scientific">Nonomuraea glycinis</name>
    <dbReference type="NCBI Taxonomy" id="2047744"/>
    <lineage>
        <taxon>Bacteria</taxon>
        <taxon>Bacillati</taxon>
        <taxon>Actinomycetota</taxon>
        <taxon>Actinomycetes</taxon>
        <taxon>Streptosporangiales</taxon>
        <taxon>Streptosporangiaceae</taxon>
        <taxon>Nonomuraea</taxon>
    </lineage>
</organism>